<accession>A0A644XEK2</accession>
<dbReference type="Pfam" id="PF00226">
    <property type="entry name" value="DnaJ"/>
    <property type="match status" value="1"/>
</dbReference>
<name>A0A644XEK2_9ZZZZ</name>
<dbReference type="Gene3D" id="1.10.287.110">
    <property type="entry name" value="DnaJ domain"/>
    <property type="match status" value="1"/>
</dbReference>
<proteinExistence type="predicted"/>
<sequence>MYFDNCKTVEEAKREYRRLAMQMHPDKGGKKEDFQKLNDEYRQFLIGRQGKQAGESTFQESVTDLITWLKKHAPDMLIFFKENFPDEYEKLLESIMNHPIGKTAIGFLSFFGSINK</sequence>
<reference evidence="2" key="1">
    <citation type="submission" date="2019-08" db="EMBL/GenBank/DDBJ databases">
        <authorList>
            <person name="Kucharzyk K."/>
            <person name="Murdoch R.W."/>
            <person name="Higgins S."/>
            <person name="Loffler F."/>
        </authorList>
    </citation>
    <scope>NUCLEOTIDE SEQUENCE</scope>
</reference>
<dbReference type="SUPFAM" id="SSF46565">
    <property type="entry name" value="Chaperone J-domain"/>
    <property type="match status" value="1"/>
</dbReference>
<evidence type="ECO:0000259" key="1">
    <source>
        <dbReference type="Pfam" id="PF00226"/>
    </source>
</evidence>
<comment type="caution">
    <text evidence="2">The sequence shown here is derived from an EMBL/GenBank/DDBJ whole genome shotgun (WGS) entry which is preliminary data.</text>
</comment>
<dbReference type="EMBL" id="VSSQ01001995">
    <property type="protein sequence ID" value="MPM12594.1"/>
    <property type="molecule type" value="Genomic_DNA"/>
</dbReference>
<dbReference type="InterPro" id="IPR036869">
    <property type="entry name" value="J_dom_sf"/>
</dbReference>
<protein>
    <recommendedName>
        <fullName evidence="1">J domain-containing protein</fullName>
    </recommendedName>
</protein>
<dbReference type="AlphaFoldDB" id="A0A644XEK2"/>
<gene>
    <name evidence="2" type="ORF">SDC9_58948</name>
</gene>
<feature type="domain" description="J" evidence="1">
    <location>
        <begin position="8"/>
        <end position="41"/>
    </location>
</feature>
<dbReference type="InterPro" id="IPR001623">
    <property type="entry name" value="DnaJ_domain"/>
</dbReference>
<organism evidence="2">
    <name type="scientific">bioreactor metagenome</name>
    <dbReference type="NCBI Taxonomy" id="1076179"/>
    <lineage>
        <taxon>unclassified sequences</taxon>
        <taxon>metagenomes</taxon>
        <taxon>ecological metagenomes</taxon>
    </lineage>
</organism>
<dbReference type="CDD" id="cd06257">
    <property type="entry name" value="DnaJ"/>
    <property type="match status" value="1"/>
</dbReference>
<evidence type="ECO:0000313" key="2">
    <source>
        <dbReference type="EMBL" id="MPM12594.1"/>
    </source>
</evidence>